<dbReference type="Proteomes" id="UP000215788">
    <property type="component" value="Unassembled WGS sequence"/>
</dbReference>
<feature type="region of interest" description="Disordered" evidence="1">
    <location>
        <begin position="1"/>
        <end position="60"/>
    </location>
</feature>
<dbReference type="Gene3D" id="3.10.450.50">
    <property type="match status" value="1"/>
</dbReference>
<evidence type="ECO:0000256" key="1">
    <source>
        <dbReference type="SAM" id="MobiDB-lite"/>
    </source>
</evidence>
<dbReference type="RefSeq" id="WP_094993630.1">
    <property type="nucleotide sequence ID" value="NZ_NQKI01000016.1"/>
</dbReference>
<protein>
    <submittedName>
        <fullName evidence="2">Zinc chelation protein SecC</fullName>
    </submittedName>
</protein>
<organism evidence="2 3">
    <name type="scientific">Pseudomonas lundensis</name>
    <dbReference type="NCBI Taxonomy" id="86185"/>
    <lineage>
        <taxon>Bacteria</taxon>
        <taxon>Pseudomonadati</taxon>
        <taxon>Pseudomonadota</taxon>
        <taxon>Gammaproteobacteria</taxon>
        <taxon>Pseudomonadales</taxon>
        <taxon>Pseudomonadaceae</taxon>
        <taxon>Pseudomonas</taxon>
    </lineage>
</organism>
<reference evidence="2 3" key="1">
    <citation type="submission" date="2017-08" db="EMBL/GenBank/DDBJ databases">
        <title>Genomic and metabolic characterisation of spoilage-associated Pseudomonas species.</title>
        <authorList>
            <person name="Stanborough T."/>
            <person name="Fegan N."/>
            <person name="Powell S.M."/>
            <person name="Singh T."/>
            <person name="Tamplin M.L."/>
            <person name="Chandry P.S."/>
        </authorList>
    </citation>
    <scope>NUCLEOTIDE SEQUENCE [LARGE SCALE GENOMIC DNA]</scope>
    <source>
        <strain evidence="2 3">L1802</strain>
    </source>
</reference>
<sequence length="70" mass="7661">MTQQPHVHGPDCNHDHDQHDHAHDHGTGHVHGPNCGHAHQEPVRNALKDVGRNDPCPCGSSKKFKKCHGA</sequence>
<evidence type="ECO:0000313" key="3">
    <source>
        <dbReference type="Proteomes" id="UP000215788"/>
    </source>
</evidence>
<feature type="compositionally biased region" description="Basic and acidic residues" evidence="1">
    <location>
        <begin position="38"/>
        <end position="52"/>
    </location>
</feature>
<dbReference type="EMBL" id="NQKI01000016">
    <property type="protein sequence ID" value="OZY59275.1"/>
    <property type="molecule type" value="Genomic_DNA"/>
</dbReference>
<proteinExistence type="predicted"/>
<dbReference type="SUPFAM" id="SSF103642">
    <property type="entry name" value="Sec-C motif"/>
    <property type="match status" value="1"/>
</dbReference>
<dbReference type="Pfam" id="PF02810">
    <property type="entry name" value="SEC-C"/>
    <property type="match status" value="1"/>
</dbReference>
<name>A0A266NBW1_9PSED</name>
<dbReference type="AlphaFoldDB" id="A0A266NBW1"/>
<gene>
    <name evidence="2" type="ORF">CJF39_12090</name>
</gene>
<feature type="compositionally biased region" description="Basic and acidic residues" evidence="1">
    <location>
        <begin position="8"/>
        <end position="27"/>
    </location>
</feature>
<dbReference type="InterPro" id="IPR004027">
    <property type="entry name" value="SEC_C_motif"/>
</dbReference>
<dbReference type="OrthoDB" id="570299at2"/>
<accession>A0A266NBW1</accession>
<comment type="caution">
    <text evidence="2">The sequence shown here is derived from an EMBL/GenBank/DDBJ whole genome shotgun (WGS) entry which is preliminary data.</text>
</comment>
<evidence type="ECO:0000313" key="2">
    <source>
        <dbReference type="EMBL" id="OZY59275.1"/>
    </source>
</evidence>